<feature type="region of interest" description="Disordered" evidence="2">
    <location>
        <begin position="1"/>
        <end position="123"/>
    </location>
</feature>
<organism evidence="4 5">
    <name type="scientific">Gossypium barbadense</name>
    <name type="common">Sea Island cotton</name>
    <name type="synonym">Hibiscus barbadensis</name>
    <dbReference type="NCBI Taxonomy" id="3634"/>
    <lineage>
        <taxon>Eukaryota</taxon>
        <taxon>Viridiplantae</taxon>
        <taxon>Streptophyta</taxon>
        <taxon>Embryophyta</taxon>
        <taxon>Tracheophyta</taxon>
        <taxon>Spermatophyta</taxon>
        <taxon>Magnoliopsida</taxon>
        <taxon>eudicotyledons</taxon>
        <taxon>Gunneridae</taxon>
        <taxon>Pentapetalae</taxon>
        <taxon>rosids</taxon>
        <taxon>malvids</taxon>
        <taxon>Malvales</taxon>
        <taxon>Malvaceae</taxon>
        <taxon>Malvoideae</taxon>
        <taxon>Gossypium</taxon>
    </lineage>
</organism>
<protein>
    <recommendedName>
        <fullName evidence="3">Glabrous enhancer-binding protein-like DBD domain-containing protein</fullName>
    </recommendedName>
</protein>
<gene>
    <name evidence="4" type="ORF">GOBAR_AA31205</name>
</gene>
<comment type="similarity">
    <text evidence="1">Belongs to the GeBP family.</text>
</comment>
<dbReference type="Pfam" id="PF04504">
    <property type="entry name" value="GeBP-like_DBD"/>
    <property type="match status" value="1"/>
</dbReference>
<dbReference type="PANTHER" id="PTHR31662:SF33">
    <property type="entry name" value="DNA-BINDING STOREKEEPER PROTEIN TRANSCRIPTIONAL REGULATOR-LIKE PROTEIN"/>
    <property type="match status" value="1"/>
</dbReference>
<dbReference type="GO" id="GO:0005634">
    <property type="term" value="C:nucleus"/>
    <property type="evidence" value="ECO:0007669"/>
    <property type="project" value="TreeGrafter"/>
</dbReference>
<dbReference type="InterPro" id="IPR053932">
    <property type="entry name" value="GeBP-like_DBD"/>
</dbReference>
<dbReference type="AlphaFoldDB" id="A0A2P5WEH9"/>
<evidence type="ECO:0000313" key="5">
    <source>
        <dbReference type="Proteomes" id="UP000239757"/>
    </source>
</evidence>
<evidence type="ECO:0000259" key="3">
    <source>
        <dbReference type="Pfam" id="PF04504"/>
    </source>
</evidence>
<feature type="compositionally biased region" description="Basic and acidic residues" evidence="2">
    <location>
        <begin position="93"/>
        <end position="106"/>
    </location>
</feature>
<feature type="compositionally biased region" description="Polar residues" evidence="2">
    <location>
        <begin position="80"/>
        <end position="92"/>
    </location>
</feature>
<dbReference type="EMBL" id="KZ667940">
    <property type="protein sequence ID" value="PPR89487.1"/>
    <property type="molecule type" value="Genomic_DNA"/>
</dbReference>
<dbReference type="PANTHER" id="PTHR31662">
    <property type="entry name" value="BNAANNG10740D PROTEIN-RELATED"/>
    <property type="match status" value="1"/>
</dbReference>
<feature type="domain" description="Glabrous enhancer-binding protein-like DBD" evidence="3">
    <location>
        <begin position="198"/>
        <end position="292"/>
    </location>
</feature>
<evidence type="ECO:0000256" key="2">
    <source>
        <dbReference type="SAM" id="MobiDB-lite"/>
    </source>
</evidence>
<sequence>MAPKRSNPIEVPPAASSSEEDEEVTSSEEEEEGSSTEEEDEEDPKTESTPLIQKSPPPRKPETATPGVESLNAKKPRSNKPLTSPIRASSSKRPGELELELDAKEAKRPKKKVGEEGLATTPAVEEVKKTGEDAKKQLFQRLFSEDDEIALLKGVEEGVNFWEEEEGVFFSGEVEEVSFFADHPEVKKTGEDAKKQLFQRLFSEDDEIALLKGMLDYSAKKGADPCADMNAFYNFVKKSIHTDVTKAQMMDKIRRLKKKFENNAGKGKKGEDRTFSKAHEQNAFELSKMIWGKEGISGKVESSAAKSNGKAKGNNKAVVALKAEFSSPDKKTYDAVPIEADKVVSKSSGSLFDKRFGVSDMEEAVVKLGLDMVDGEKKAALEAKWRKLQIAQLELFVERSELVTEQAKLVLEYYKSEDK</sequence>
<name>A0A2P5WEH9_GOSBA</name>
<proteinExistence type="inferred from homology"/>
<feature type="compositionally biased region" description="Acidic residues" evidence="2">
    <location>
        <begin position="18"/>
        <end position="44"/>
    </location>
</feature>
<dbReference type="OrthoDB" id="661680at2759"/>
<reference evidence="4 5" key="1">
    <citation type="submission" date="2015-01" db="EMBL/GenBank/DDBJ databases">
        <title>Genome of allotetraploid Gossypium barbadense reveals genomic plasticity and fiber elongation in cotton evolution.</title>
        <authorList>
            <person name="Chen X."/>
            <person name="Liu X."/>
            <person name="Zhao B."/>
            <person name="Zheng H."/>
            <person name="Hu Y."/>
            <person name="Lu G."/>
            <person name="Yang C."/>
            <person name="Chen J."/>
            <person name="Shan C."/>
            <person name="Zhang L."/>
            <person name="Zhou Y."/>
            <person name="Wang L."/>
            <person name="Guo W."/>
            <person name="Bai Y."/>
            <person name="Ruan J."/>
            <person name="Shangguan X."/>
            <person name="Mao Y."/>
            <person name="Jiang J."/>
            <person name="Zhu Y."/>
            <person name="Lei J."/>
            <person name="Kang H."/>
            <person name="Chen S."/>
            <person name="He X."/>
            <person name="Wang R."/>
            <person name="Wang Y."/>
            <person name="Chen J."/>
            <person name="Wang L."/>
            <person name="Yu S."/>
            <person name="Wang B."/>
            <person name="Wei J."/>
            <person name="Song S."/>
            <person name="Lu X."/>
            <person name="Gao Z."/>
            <person name="Gu W."/>
            <person name="Deng X."/>
            <person name="Ma D."/>
            <person name="Wang S."/>
            <person name="Liang W."/>
            <person name="Fang L."/>
            <person name="Cai C."/>
            <person name="Zhu X."/>
            <person name="Zhou B."/>
            <person name="Zhang Y."/>
            <person name="Chen Z."/>
            <person name="Xu S."/>
            <person name="Zhu R."/>
            <person name="Wang S."/>
            <person name="Zhang T."/>
            <person name="Zhao G."/>
        </authorList>
    </citation>
    <scope>NUCLEOTIDE SEQUENCE [LARGE SCALE GENOMIC DNA]</scope>
    <source>
        <strain evidence="5">cv. Xinhai21</strain>
        <tissue evidence="4">Leaf</tissue>
    </source>
</reference>
<accession>A0A2P5WEH9</accession>
<evidence type="ECO:0000256" key="1">
    <source>
        <dbReference type="ARBA" id="ARBA00010820"/>
    </source>
</evidence>
<dbReference type="InterPro" id="IPR007592">
    <property type="entry name" value="GEBP"/>
</dbReference>
<dbReference type="Proteomes" id="UP000239757">
    <property type="component" value="Unassembled WGS sequence"/>
</dbReference>
<dbReference type="GO" id="GO:0006355">
    <property type="term" value="P:regulation of DNA-templated transcription"/>
    <property type="evidence" value="ECO:0007669"/>
    <property type="project" value="InterPro"/>
</dbReference>
<evidence type="ECO:0000313" key="4">
    <source>
        <dbReference type="EMBL" id="PPR89487.1"/>
    </source>
</evidence>